<keyword evidence="2" id="KW-1185">Reference proteome</keyword>
<protein>
    <recommendedName>
        <fullName evidence="3">F-box domain-containing protein</fullName>
    </recommendedName>
</protein>
<proteinExistence type="predicted"/>
<dbReference type="InterPro" id="IPR036047">
    <property type="entry name" value="F-box-like_dom_sf"/>
</dbReference>
<gene>
    <name evidence="1" type="ORF">Hypma_003718</name>
</gene>
<dbReference type="Proteomes" id="UP000076154">
    <property type="component" value="Unassembled WGS sequence"/>
</dbReference>
<dbReference type="Gene3D" id="3.80.10.10">
    <property type="entry name" value="Ribonuclease Inhibitor"/>
    <property type="match status" value="1"/>
</dbReference>
<accession>A0A369J389</accession>
<sequence length="463" mass="51882">MKTIELPLELPLYITDNLWDSPVTAIPSSAPSQTELPPELISSIVGNLWDDLTSLKHCSLVSRSWTAAAQRHLFRVLILGKDWMGHTLCVFARDGYFQPIPPFIQISSSLQTYHNFLDLVTRIPAVARNVRLVTFEFRSLPSSDGIAPYSQEEVKALSAILSKFTHVVAVNLILGNWTRGQFEHEEAISTIIQQPLISAITIYSTELTLLDLISLCTQSPGLKALNIEYLSPNSTASDVGVIGVDRLNPAGATTHLEDLCISGTSTSFIDWLLHPQCTVGLTYLRGLSLRVEIATYSEQHTTRLMRKTAPQLECLRLCGNIFTSQRNIRFYELNWSPNLRHLCLFGLESSETQSSAYNVVKMFSGLIGPLPLEELEMEIEIYFPQNLSAARLLWAHWRQVDSQLIQSELAHLRAVTITLSVHDLLKKHVTLEDCESSMMDVFSAFSAQQGRMLNVTADVYKSF</sequence>
<organism evidence="1 2">
    <name type="scientific">Hypsizygus marmoreus</name>
    <name type="common">White beech mushroom</name>
    <name type="synonym">Agaricus marmoreus</name>
    <dbReference type="NCBI Taxonomy" id="39966"/>
    <lineage>
        <taxon>Eukaryota</taxon>
        <taxon>Fungi</taxon>
        <taxon>Dikarya</taxon>
        <taxon>Basidiomycota</taxon>
        <taxon>Agaricomycotina</taxon>
        <taxon>Agaricomycetes</taxon>
        <taxon>Agaricomycetidae</taxon>
        <taxon>Agaricales</taxon>
        <taxon>Tricholomatineae</taxon>
        <taxon>Lyophyllaceae</taxon>
        <taxon>Hypsizygus</taxon>
    </lineage>
</organism>
<dbReference type="InterPro" id="IPR032675">
    <property type="entry name" value="LRR_dom_sf"/>
</dbReference>
<dbReference type="SUPFAM" id="SSF81383">
    <property type="entry name" value="F-box domain"/>
    <property type="match status" value="1"/>
</dbReference>
<dbReference type="CDD" id="cd09917">
    <property type="entry name" value="F-box_SF"/>
    <property type="match status" value="1"/>
</dbReference>
<dbReference type="AlphaFoldDB" id="A0A369J389"/>
<dbReference type="InParanoid" id="A0A369J389"/>
<name>A0A369J389_HYPMA</name>
<dbReference type="EMBL" id="LUEZ02000138">
    <property type="protein sequence ID" value="RDB15852.1"/>
    <property type="molecule type" value="Genomic_DNA"/>
</dbReference>
<comment type="caution">
    <text evidence="1">The sequence shown here is derived from an EMBL/GenBank/DDBJ whole genome shotgun (WGS) entry which is preliminary data.</text>
</comment>
<evidence type="ECO:0000313" key="2">
    <source>
        <dbReference type="Proteomes" id="UP000076154"/>
    </source>
</evidence>
<evidence type="ECO:0008006" key="3">
    <source>
        <dbReference type="Google" id="ProtNLM"/>
    </source>
</evidence>
<dbReference type="OrthoDB" id="2788229at2759"/>
<reference evidence="1" key="1">
    <citation type="submission" date="2018-04" db="EMBL/GenBank/DDBJ databases">
        <title>Whole genome sequencing of Hypsizygus marmoreus.</title>
        <authorList>
            <person name="Choi I.-G."/>
            <person name="Min B."/>
            <person name="Kim J.-G."/>
            <person name="Kim S."/>
            <person name="Oh Y.-L."/>
            <person name="Kong W.-S."/>
            <person name="Park H."/>
            <person name="Jeong J."/>
            <person name="Song E.-S."/>
        </authorList>
    </citation>
    <scope>NUCLEOTIDE SEQUENCE [LARGE SCALE GENOMIC DNA]</scope>
    <source>
        <strain evidence="1">51987-8</strain>
    </source>
</reference>
<evidence type="ECO:0000313" key="1">
    <source>
        <dbReference type="EMBL" id="RDB15852.1"/>
    </source>
</evidence>